<accession>A0A4Z2GR86</accession>
<name>A0A4Z2GR86_9TELE</name>
<organism evidence="2 3">
    <name type="scientific">Liparis tanakae</name>
    <name type="common">Tanaka's snailfish</name>
    <dbReference type="NCBI Taxonomy" id="230148"/>
    <lineage>
        <taxon>Eukaryota</taxon>
        <taxon>Metazoa</taxon>
        <taxon>Chordata</taxon>
        <taxon>Craniata</taxon>
        <taxon>Vertebrata</taxon>
        <taxon>Euteleostomi</taxon>
        <taxon>Actinopterygii</taxon>
        <taxon>Neopterygii</taxon>
        <taxon>Teleostei</taxon>
        <taxon>Neoteleostei</taxon>
        <taxon>Acanthomorphata</taxon>
        <taxon>Eupercaria</taxon>
        <taxon>Perciformes</taxon>
        <taxon>Cottioidei</taxon>
        <taxon>Cottales</taxon>
        <taxon>Liparidae</taxon>
        <taxon>Liparis</taxon>
    </lineage>
</organism>
<evidence type="ECO:0000313" key="2">
    <source>
        <dbReference type="EMBL" id="TNN56087.1"/>
    </source>
</evidence>
<proteinExistence type="predicted"/>
<sequence>MLLKPGVASFFCPRLAEPGLFQNNRNTRFTLTTANATSRACQTSPGEKFTHDFHIKTSQSARRSRRRAARPA</sequence>
<dbReference type="EMBL" id="SRLO01000437">
    <property type="protein sequence ID" value="TNN56087.1"/>
    <property type="molecule type" value="Genomic_DNA"/>
</dbReference>
<dbReference type="AlphaFoldDB" id="A0A4Z2GR86"/>
<feature type="region of interest" description="Disordered" evidence="1">
    <location>
        <begin position="53"/>
        <end position="72"/>
    </location>
</feature>
<keyword evidence="3" id="KW-1185">Reference proteome</keyword>
<gene>
    <name evidence="2" type="ORF">EYF80_033718</name>
</gene>
<comment type="caution">
    <text evidence="2">The sequence shown here is derived from an EMBL/GenBank/DDBJ whole genome shotgun (WGS) entry which is preliminary data.</text>
</comment>
<feature type="compositionally biased region" description="Basic residues" evidence="1">
    <location>
        <begin position="62"/>
        <end position="72"/>
    </location>
</feature>
<protein>
    <submittedName>
        <fullName evidence="2">Uncharacterized protein</fullName>
    </submittedName>
</protein>
<evidence type="ECO:0000313" key="3">
    <source>
        <dbReference type="Proteomes" id="UP000314294"/>
    </source>
</evidence>
<dbReference type="Proteomes" id="UP000314294">
    <property type="component" value="Unassembled WGS sequence"/>
</dbReference>
<evidence type="ECO:0000256" key="1">
    <source>
        <dbReference type="SAM" id="MobiDB-lite"/>
    </source>
</evidence>
<reference evidence="2 3" key="1">
    <citation type="submission" date="2019-03" db="EMBL/GenBank/DDBJ databases">
        <title>First draft genome of Liparis tanakae, snailfish: a comprehensive survey of snailfish specific genes.</title>
        <authorList>
            <person name="Kim W."/>
            <person name="Song I."/>
            <person name="Jeong J.-H."/>
            <person name="Kim D."/>
            <person name="Kim S."/>
            <person name="Ryu S."/>
            <person name="Song J.Y."/>
            <person name="Lee S.K."/>
        </authorList>
    </citation>
    <scope>NUCLEOTIDE SEQUENCE [LARGE SCALE GENOMIC DNA]</scope>
    <source>
        <tissue evidence="2">Muscle</tissue>
    </source>
</reference>